<dbReference type="AlphaFoldDB" id="A0A0C2VSG4"/>
<sequence>MSEAENAITAISEFKHVKQKAFNRAVVEILIENGLVESADRFNDRAEKILAEIQDDEIKSIGELLALRR</sequence>
<dbReference type="RefSeq" id="WP_041123042.1">
    <property type="nucleotide sequence ID" value="NZ_JXRQ01000024.1"/>
</dbReference>
<name>A0A0C2VSG4_9BACL</name>
<evidence type="ECO:0000313" key="2">
    <source>
        <dbReference type="Proteomes" id="UP000031950"/>
    </source>
</evidence>
<organism evidence="1 2">
    <name type="scientific">Jeotgalibacillus alimentarius</name>
    <dbReference type="NCBI Taxonomy" id="135826"/>
    <lineage>
        <taxon>Bacteria</taxon>
        <taxon>Bacillati</taxon>
        <taxon>Bacillota</taxon>
        <taxon>Bacilli</taxon>
        <taxon>Bacillales</taxon>
        <taxon>Caryophanaceae</taxon>
        <taxon>Jeotgalibacillus</taxon>
    </lineage>
</organism>
<dbReference type="STRING" id="135826.KP77_24910"/>
<dbReference type="EMBL" id="JXRQ01000024">
    <property type="protein sequence ID" value="KIL46923.1"/>
    <property type="molecule type" value="Genomic_DNA"/>
</dbReference>
<keyword evidence="2" id="KW-1185">Reference proteome</keyword>
<dbReference type="Proteomes" id="UP000031950">
    <property type="component" value="Unassembled WGS sequence"/>
</dbReference>
<proteinExistence type="predicted"/>
<comment type="caution">
    <text evidence="1">The sequence shown here is derived from an EMBL/GenBank/DDBJ whole genome shotgun (WGS) entry which is preliminary data.</text>
</comment>
<accession>A0A0C2VSG4</accession>
<gene>
    <name evidence="1" type="ORF">KP77_24910</name>
</gene>
<dbReference type="PATRIC" id="fig|135826.4.peg.2482"/>
<protein>
    <submittedName>
        <fullName evidence="1">Uncharacterized protein</fullName>
    </submittedName>
</protein>
<evidence type="ECO:0000313" key="1">
    <source>
        <dbReference type="EMBL" id="KIL46923.1"/>
    </source>
</evidence>
<reference evidence="1 2" key="1">
    <citation type="submission" date="2015-01" db="EMBL/GenBank/DDBJ databases">
        <title>Genome sequence of Jeotgalibacillus alimentarius.</title>
        <authorList>
            <person name="Goh K.M."/>
            <person name="Chan K.-G."/>
            <person name="Yaakop A.S."/>
            <person name="Ee R."/>
            <person name="Gan H.M."/>
            <person name="Chan C.S."/>
        </authorList>
    </citation>
    <scope>NUCLEOTIDE SEQUENCE [LARGE SCALE GENOMIC DNA]</scope>
    <source>
        <strain evidence="1 2">YKJ-13</strain>
    </source>
</reference>
<dbReference type="OrthoDB" id="2455682at2"/>